<dbReference type="Gramene" id="EFJ23296">
    <property type="protein sequence ID" value="EFJ23296"/>
    <property type="gene ID" value="SELMODRAFT_415621"/>
</dbReference>
<accession>D8RWQ4</accession>
<feature type="compositionally biased region" description="Basic and acidic residues" evidence="1">
    <location>
        <begin position="103"/>
        <end position="117"/>
    </location>
</feature>
<dbReference type="HOGENOM" id="CLU_781671_0_0_1"/>
<dbReference type="Proteomes" id="UP000001514">
    <property type="component" value="Unassembled WGS sequence"/>
</dbReference>
<feature type="region of interest" description="Disordered" evidence="1">
    <location>
        <begin position="171"/>
        <end position="194"/>
    </location>
</feature>
<dbReference type="eggNOG" id="ENOG502SYGH">
    <property type="taxonomic scope" value="Eukaryota"/>
</dbReference>
<dbReference type="GO" id="GO:0008017">
    <property type="term" value="F:microtubule binding"/>
    <property type="evidence" value="ECO:0000318"/>
    <property type="project" value="GO_Central"/>
</dbReference>
<evidence type="ECO:0000313" key="3">
    <source>
        <dbReference type="Proteomes" id="UP000001514"/>
    </source>
</evidence>
<organism evidence="3">
    <name type="scientific">Selaginella moellendorffii</name>
    <name type="common">Spikemoss</name>
    <dbReference type="NCBI Taxonomy" id="88036"/>
    <lineage>
        <taxon>Eukaryota</taxon>
        <taxon>Viridiplantae</taxon>
        <taxon>Streptophyta</taxon>
        <taxon>Embryophyta</taxon>
        <taxon>Tracheophyta</taxon>
        <taxon>Lycopodiopsida</taxon>
        <taxon>Selaginellales</taxon>
        <taxon>Selaginellaceae</taxon>
        <taxon>Selaginella</taxon>
    </lineage>
</organism>
<feature type="region of interest" description="Disordered" evidence="1">
    <location>
        <begin position="82"/>
        <end position="119"/>
    </location>
</feature>
<dbReference type="AlphaFoldDB" id="D8RWQ4"/>
<gene>
    <name evidence="2" type="ORF">SELMODRAFT_415621</name>
</gene>
<dbReference type="EMBL" id="GL377593">
    <property type="protein sequence ID" value="EFJ23296.1"/>
    <property type="molecule type" value="Genomic_DNA"/>
</dbReference>
<dbReference type="InParanoid" id="D8RWQ4"/>
<dbReference type="OMA" id="WASEPRY"/>
<reference evidence="2 3" key="1">
    <citation type="journal article" date="2011" name="Science">
        <title>The Selaginella genome identifies genetic changes associated with the evolution of vascular plants.</title>
        <authorList>
            <person name="Banks J.A."/>
            <person name="Nishiyama T."/>
            <person name="Hasebe M."/>
            <person name="Bowman J.L."/>
            <person name="Gribskov M."/>
            <person name="dePamphilis C."/>
            <person name="Albert V.A."/>
            <person name="Aono N."/>
            <person name="Aoyama T."/>
            <person name="Ambrose B.A."/>
            <person name="Ashton N.W."/>
            <person name="Axtell M.J."/>
            <person name="Barker E."/>
            <person name="Barker M.S."/>
            <person name="Bennetzen J.L."/>
            <person name="Bonawitz N.D."/>
            <person name="Chapple C."/>
            <person name="Cheng C."/>
            <person name="Correa L.G."/>
            <person name="Dacre M."/>
            <person name="DeBarry J."/>
            <person name="Dreyer I."/>
            <person name="Elias M."/>
            <person name="Engstrom E.M."/>
            <person name="Estelle M."/>
            <person name="Feng L."/>
            <person name="Finet C."/>
            <person name="Floyd S.K."/>
            <person name="Frommer W.B."/>
            <person name="Fujita T."/>
            <person name="Gramzow L."/>
            <person name="Gutensohn M."/>
            <person name="Harholt J."/>
            <person name="Hattori M."/>
            <person name="Heyl A."/>
            <person name="Hirai T."/>
            <person name="Hiwatashi Y."/>
            <person name="Ishikawa M."/>
            <person name="Iwata M."/>
            <person name="Karol K.G."/>
            <person name="Koehler B."/>
            <person name="Kolukisaoglu U."/>
            <person name="Kubo M."/>
            <person name="Kurata T."/>
            <person name="Lalonde S."/>
            <person name="Li K."/>
            <person name="Li Y."/>
            <person name="Litt A."/>
            <person name="Lyons E."/>
            <person name="Manning G."/>
            <person name="Maruyama T."/>
            <person name="Michael T.P."/>
            <person name="Mikami K."/>
            <person name="Miyazaki S."/>
            <person name="Morinaga S."/>
            <person name="Murata T."/>
            <person name="Mueller-Roeber B."/>
            <person name="Nelson D.R."/>
            <person name="Obara M."/>
            <person name="Oguri Y."/>
            <person name="Olmstead R.G."/>
            <person name="Onodera N."/>
            <person name="Petersen B.L."/>
            <person name="Pils B."/>
            <person name="Prigge M."/>
            <person name="Rensing S.A."/>
            <person name="Riano-Pachon D.M."/>
            <person name="Roberts A.W."/>
            <person name="Sato Y."/>
            <person name="Scheller H.V."/>
            <person name="Schulz B."/>
            <person name="Schulz C."/>
            <person name="Shakirov E.V."/>
            <person name="Shibagaki N."/>
            <person name="Shinohara N."/>
            <person name="Shippen D.E."/>
            <person name="Soerensen I."/>
            <person name="Sotooka R."/>
            <person name="Sugimoto N."/>
            <person name="Sugita M."/>
            <person name="Sumikawa N."/>
            <person name="Tanurdzic M."/>
            <person name="Theissen G."/>
            <person name="Ulvskov P."/>
            <person name="Wakazuki S."/>
            <person name="Weng J.K."/>
            <person name="Willats W.W."/>
            <person name="Wipf D."/>
            <person name="Wolf P.G."/>
            <person name="Yang L."/>
            <person name="Zimmer A.D."/>
            <person name="Zhu Q."/>
            <person name="Mitros T."/>
            <person name="Hellsten U."/>
            <person name="Loque D."/>
            <person name="Otillar R."/>
            <person name="Salamov A."/>
            <person name="Schmutz J."/>
            <person name="Shapiro H."/>
            <person name="Lindquist E."/>
            <person name="Lucas S."/>
            <person name="Rokhsar D."/>
            <person name="Grigoriev I.V."/>
        </authorList>
    </citation>
    <scope>NUCLEOTIDE SEQUENCE [LARGE SCALE GENOMIC DNA]</scope>
</reference>
<dbReference type="KEGG" id="smo:SELMODRAFT_415621"/>
<evidence type="ECO:0000256" key="1">
    <source>
        <dbReference type="SAM" id="MobiDB-lite"/>
    </source>
</evidence>
<name>D8RWQ4_SELML</name>
<sequence>MRCRVAPRARLFVAIHPTFAILERVDLTRFWSVRIVPSRFSRSPLSLTLPREIFDLSFQESQPQWCKLCMCTACTCGKHTKLCHPRRDSSCPPSPSTTTRIPRPRDVSPPDPRHARLTDTTTYTHFYSAKPFSGNPRTVGTGKTLDACLPSGTYTDANTDYSANFRDFHARPRNPITFPPPHRDQPSFSGSTTQASDYRWWPIHKRAPNRLLTDPTGFDPPGTFSGLTTYSTSFWDVTNKPTRRLEFYNEKDYGPGFVPRRLPEKPTPDNIASALGKLGGRFNARTTYMDKFRDPGVESPLRGRQLKNALAEPLDRRFEHDSTYNTDFKSPPRVRPCPAVMKPRPDIVTDNHLCF</sequence>
<evidence type="ECO:0000313" key="2">
    <source>
        <dbReference type="EMBL" id="EFJ23296.1"/>
    </source>
</evidence>
<dbReference type="GO" id="GO:0005856">
    <property type="term" value="C:cytoskeleton"/>
    <property type="evidence" value="ECO:0000318"/>
    <property type="project" value="GO_Central"/>
</dbReference>
<keyword evidence="3" id="KW-1185">Reference proteome</keyword>
<proteinExistence type="predicted"/>
<protein>
    <submittedName>
        <fullName evidence="2">Uncharacterized protein</fullName>
    </submittedName>
</protein>